<dbReference type="Gene3D" id="3.40.50.720">
    <property type="entry name" value="NAD(P)-binding Rossmann-like Domain"/>
    <property type="match status" value="1"/>
</dbReference>
<dbReference type="PROSITE" id="PS00061">
    <property type="entry name" value="ADH_SHORT"/>
    <property type="match status" value="1"/>
</dbReference>
<evidence type="ECO:0000256" key="2">
    <source>
        <dbReference type="ARBA" id="ARBA00023002"/>
    </source>
</evidence>
<dbReference type="InterPro" id="IPR002347">
    <property type="entry name" value="SDR_fam"/>
</dbReference>
<comment type="similarity">
    <text evidence="1">Belongs to the short-chain dehydrogenases/reductases (SDR) family.</text>
</comment>
<keyword evidence="5" id="KW-1185">Reference proteome</keyword>
<protein>
    <submittedName>
        <fullName evidence="4">SDR family oxidoreductase</fullName>
    </submittedName>
</protein>
<dbReference type="InterPro" id="IPR057326">
    <property type="entry name" value="KR_dom"/>
</dbReference>
<dbReference type="SMART" id="SM00822">
    <property type="entry name" value="PKS_KR"/>
    <property type="match status" value="1"/>
</dbReference>
<accession>A0ABT7NE22</accession>
<gene>
    <name evidence="4" type="ORF">QTH91_16935</name>
</gene>
<sequence length="251" mass="26521">MSQLLNGRTIILTGAGGNIGRAFAIGLAREEANLVLADRVPLPDLVGEIEAMGRKAISVVVDVADDASTQAMARTAFERFGRIDGLINNAGFFKGCTFGSFMDIPAEEWDLCYAINVRGVWQCCKAVVPFMREGGGGKIVNISSNTPYKGVPNFLHYVSSKAAVLGLSRAMAREVGDDGICVNSLCPDLIPDPDIIAKQGSAADEKTVAQRCLKRTQLPSDMVGAAVFLVGPGSDFVTGQSLLVNGGAYFN</sequence>
<dbReference type="Pfam" id="PF13561">
    <property type="entry name" value="adh_short_C2"/>
    <property type="match status" value="1"/>
</dbReference>
<dbReference type="PANTHER" id="PTHR42760:SF133">
    <property type="entry name" value="3-OXOACYL-[ACYL-CARRIER-PROTEIN] REDUCTASE"/>
    <property type="match status" value="1"/>
</dbReference>
<dbReference type="PRINTS" id="PR00080">
    <property type="entry name" value="SDRFAMILY"/>
</dbReference>
<feature type="domain" description="Ketoreductase" evidence="3">
    <location>
        <begin position="8"/>
        <end position="188"/>
    </location>
</feature>
<dbReference type="PRINTS" id="PR00081">
    <property type="entry name" value="GDHRDH"/>
</dbReference>
<dbReference type="CDD" id="cd05233">
    <property type="entry name" value="SDR_c"/>
    <property type="match status" value="1"/>
</dbReference>
<evidence type="ECO:0000313" key="5">
    <source>
        <dbReference type="Proteomes" id="UP001174908"/>
    </source>
</evidence>
<evidence type="ECO:0000259" key="3">
    <source>
        <dbReference type="SMART" id="SM00822"/>
    </source>
</evidence>
<comment type="caution">
    <text evidence="4">The sequence shown here is derived from an EMBL/GenBank/DDBJ whole genome shotgun (WGS) entry which is preliminary data.</text>
</comment>
<organism evidence="4 5">
    <name type="scientific">Variovorax dokdonensis</name>
    <dbReference type="NCBI Taxonomy" id="344883"/>
    <lineage>
        <taxon>Bacteria</taxon>
        <taxon>Pseudomonadati</taxon>
        <taxon>Pseudomonadota</taxon>
        <taxon>Betaproteobacteria</taxon>
        <taxon>Burkholderiales</taxon>
        <taxon>Comamonadaceae</taxon>
        <taxon>Variovorax</taxon>
    </lineage>
</organism>
<dbReference type="EMBL" id="JASZYV010000003">
    <property type="protein sequence ID" value="MDM0046179.1"/>
    <property type="molecule type" value="Genomic_DNA"/>
</dbReference>
<dbReference type="InterPro" id="IPR036291">
    <property type="entry name" value="NAD(P)-bd_dom_sf"/>
</dbReference>
<keyword evidence="2" id="KW-0560">Oxidoreductase</keyword>
<name>A0ABT7NE22_9BURK</name>
<dbReference type="Proteomes" id="UP001174908">
    <property type="component" value="Unassembled WGS sequence"/>
</dbReference>
<dbReference type="PANTHER" id="PTHR42760">
    <property type="entry name" value="SHORT-CHAIN DEHYDROGENASES/REDUCTASES FAMILY MEMBER"/>
    <property type="match status" value="1"/>
</dbReference>
<dbReference type="RefSeq" id="WP_286661266.1">
    <property type="nucleotide sequence ID" value="NZ_JASZYV010000003.1"/>
</dbReference>
<dbReference type="InterPro" id="IPR020904">
    <property type="entry name" value="Sc_DH/Rdtase_CS"/>
</dbReference>
<evidence type="ECO:0000313" key="4">
    <source>
        <dbReference type="EMBL" id="MDM0046179.1"/>
    </source>
</evidence>
<proteinExistence type="inferred from homology"/>
<evidence type="ECO:0000256" key="1">
    <source>
        <dbReference type="ARBA" id="ARBA00006484"/>
    </source>
</evidence>
<dbReference type="SUPFAM" id="SSF51735">
    <property type="entry name" value="NAD(P)-binding Rossmann-fold domains"/>
    <property type="match status" value="1"/>
</dbReference>
<reference evidence="4" key="1">
    <citation type="submission" date="2023-06" db="EMBL/GenBank/DDBJ databases">
        <authorList>
            <person name="Jiang Y."/>
            <person name="Liu Q."/>
        </authorList>
    </citation>
    <scope>NUCLEOTIDE SEQUENCE</scope>
    <source>
        <strain evidence="4">CGMCC 1.12089</strain>
    </source>
</reference>